<dbReference type="GO" id="GO:0020037">
    <property type="term" value="F:heme binding"/>
    <property type="evidence" value="ECO:0007669"/>
    <property type="project" value="InterPro"/>
</dbReference>
<feature type="transmembrane region" description="Helical" evidence="6">
    <location>
        <begin position="20"/>
        <end position="38"/>
    </location>
</feature>
<evidence type="ECO:0000256" key="2">
    <source>
        <dbReference type="ARBA" id="ARBA00023002"/>
    </source>
</evidence>
<keyword evidence="2 5" id="KW-0560">Oxidoreductase</keyword>
<dbReference type="PANTHER" id="PTHR46300:SF11">
    <property type="entry name" value="OXIDOREDUCTASE, PUTATIVE-RELATED"/>
    <property type="match status" value="1"/>
</dbReference>
<dbReference type="STRING" id="1220926.S2JIG9"/>
<evidence type="ECO:0000256" key="6">
    <source>
        <dbReference type="SAM" id="Phobius"/>
    </source>
</evidence>
<keyword evidence="1 4" id="KW-0479">Metal-binding</keyword>
<dbReference type="OrthoDB" id="1103324at2759"/>
<dbReference type="InParanoid" id="S2JIG9"/>
<dbReference type="InterPro" id="IPR017972">
    <property type="entry name" value="Cyt_P450_CS"/>
</dbReference>
<dbReference type="GO" id="GO:0016705">
    <property type="term" value="F:oxidoreductase activity, acting on paired donors, with incorporation or reduction of molecular oxygen"/>
    <property type="evidence" value="ECO:0007669"/>
    <property type="project" value="InterPro"/>
</dbReference>
<organism evidence="7 8">
    <name type="scientific">Mucor circinelloides f. circinelloides (strain 1006PhL)</name>
    <name type="common">Mucormycosis agent</name>
    <name type="synonym">Calyptromyces circinelloides</name>
    <dbReference type="NCBI Taxonomy" id="1220926"/>
    <lineage>
        <taxon>Eukaryota</taxon>
        <taxon>Fungi</taxon>
        <taxon>Fungi incertae sedis</taxon>
        <taxon>Mucoromycota</taxon>
        <taxon>Mucoromycotina</taxon>
        <taxon>Mucoromycetes</taxon>
        <taxon>Mucorales</taxon>
        <taxon>Mucorineae</taxon>
        <taxon>Mucoraceae</taxon>
        <taxon>Mucor</taxon>
    </lineage>
</organism>
<keyword evidence="6" id="KW-1133">Transmembrane helix</keyword>
<dbReference type="InterPro" id="IPR001128">
    <property type="entry name" value="Cyt_P450"/>
</dbReference>
<dbReference type="PANTHER" id="PTHR46300">
    <property type="entry name" value="P450, PUTATIVE (EUROFUNG)-RELATED-RELATED"/>
    <property type="match status" value="1"/>
</dbReference>
<dbReference type="Pfam" id="PF00067">
    <property type="entry name" value="p450"/>
    <property type="match status" value="1"/>
</dbReference>
<dbReference type="OMA" id="MMSMMLA"/>
<protein>
    <recommendedName>
        <fullName evidence="9">Cytochrome P450</fullName>
    </recommendedName>
</protein>
<evidence type="ECO:0000256" key="4">
    <source>
        <dbReference type="PIRSR" id="PIRSR602401-1"/>
    </source>
</evidence>
<feature type="binding site" description="axial binding residue" evidence="4">
    <location>
        <position position="460"/>
    </location>
    <ligand>
        <name>heme</name>
        <dbReference type="ChEBI" id="CHEBI:30413"/>
    </ligand>
    <ligandPart>
        <name>Fe</name>
        <dbReference type="ChEBI" id="CHEBI:18248"/>
    </ligandPart>
</feature>
<accession>S2JIG9</accession>
<gene>
    <name evidence="7" type="ORF">HMPREF1544_04886</name>
</gene>
<evidence type="ECO:0000256" key="5">
    <source>
        <dbReference type="RuleBase" id="RU000461"/>
    </source>
</evidence>
<keyword evidence="8" id="KW-1185">Reference proteome</keyword>
<dbReference type="AlphaFoldDB" id="S2JIG9"/>
<dbReference type="InterPro" id="IPR050364">
    <property type="entry name" value="Cytochrome_P450_fung"/>
</dbReference>
<comment type="cofactor">
    <cofactor evidence="4">
        <name>heme</name>
        <dbReference type="ChEBI" id="CHEBI:30413"/>
    </cofactor>
</comment>
<dbReference type="Gene3D" id="1.10.630.10">
    <property type="entry name" value="Cytochrome P450"/>
    <property type="match status" value="1"/>
</dbReference>
<dbReference type="SUPFAM" id="SSF48264">
    <property type="entry name" value="Cytochrome P450"/>
    <property type="match status" value="1"/>
</dbReference>
<keyword evidence="5" id="KW-0503">Monooxygenase</keyword>
<dbReference type="PRINTS" id="PR00385">
    <property type="entry name" value="P450"/>
</dbReference>
<keyword evidence="6" id="KW-0812">Transmembrane</keyword>
<comment type="similarity">
    <text evidence="5">Belongs to the cytochrome P450 family.</text>
</comment>
<dbReference type="PROSITE" id="PS00086">
    <property type="entry name" value="CYTOCHROME_P450"/>
    <property type="match status" value="1"/>
</dbReference>
<evidence type="ECO:0008006" key="9">
    <source>
        <dbReference type="Google" id="ProtNLM"/>
    </source>
</evidence>
<keyword evidence="6" id="KW-0472">Membrane</keyword>
<dbReference type="eggNOG" id="KOG0156">
    <property type="taxonomic scope" value="Eukaryota"/>
</dbReference>
<keyword evidence="4 5" id="KW-0349">Heme</keyword>
<name>S2JIG9_MUCC1</name>
<dbReference type="VEuPathDB" id="FungiDB:HMPREF1544_04886"/>
<evidence type="ECO:0000313" key="8">
    <source>
        <dbReference type="Proteomes" id="UP000014254"/>
    </source>
</evidence>
<dbReference type="EMBL" id="KE123953">
    <property type="protein sequence ID" value="EPB88302.1"/>
    <property type="molecule type" value="Genomic_DNA"/>
</dbReference>
<keyword evidence="3 4" id="KW-0408">Iron</keyword>
<sequence>MMFDYSYLLERYKKIETSGTFVPITGGVLTIAVVMYGIKTVFRNGLGGNNDTKRYRVIPTPSGSVFYFGHKLLMGDLPARKVTEWHKELGPILKVKMGTEDWVFISQADMAHNIFTWDENLTSKSPHFMCGDAVSGGTERLYTFDGHDAKWKDVRSAMLHFLSPSSIRGFDLLLQEEAQKTVDQLIRKSQEHGNVDALSFIRLNAIHIILATSFGQLGTRSLYDPLYRCLMNRNGTNLQGASIWRPWSWISYLHGIFRGDYKPKNALYAPLQRVIQRARKSDLDNMVKRIDLLKEEYEIDEHAVTTIMGELLVAGMDTLSSATAWTLAILCHYPDVQRQLAQEIDNFIKKHYRIPAFDDLCELPYYNAVQKECLRFRPPVYWSIPRKASQDVVYRNYLIPKGSTIVGNIHVLNNDEYAFTQPEKFLPERFLHDSYSMYVNANGGFGERDHYAFGWGKRICPGISLAENEMFNIVTRLMAKCTIEPATASNGQVVYPNLYDVRNAGTAVVPGPFKLRFVERDNRLIV</sequence>
<evidence type="ECO:0000256" key="1">
    <source>
        <dbReference type="ARBA" id="ARBA00022723"/>
    </source>
</evidence>
<dbReference type="InterPro" id="IPR002401">
    <property type="entry name" value="Cyt_P450_E_grp-I"/>
</dbReference>
<dbReference type="GO" id="GO:0004497">
    <property type="term" value="F:monooxygenase activity"/>
    <property type="evidence" value="ECO:0007669"/>
    <property type="project" value="UniProtKB-KW"/>
</dbReference>
<reference evidence="8" key="1">
    <citation type="submission" date="2013-05" db="EMBL/GenBank/DDBJ databases">
        <title>The Genome sequence of Mucor circinelloides f. circinelloides 1006PhL.</title>
        <authorList>
            <consortium name="The Broad Institute Genomics Platform"/>
            <person name="Cuomo C."/>
            <person name="Earl A."/>
            <person name="Findley K."/>
            <person name="Lee S.C."/>
            <person name="Walker B."/>
            <person name="Young S."/>
            <person name="Zeng Q."/>
            <person name="Gargeya S."/>
            <person name="Fitzgerald M."/>
            <person name="Haas B."/>
            <person name="Abouelleil A."/>
            <person name="Allen A.W."/>
            <person name="Alvarado L."/>
            <person name="Arachchi H.M."/>
            <person name="Berlin A.M."/>
            <person name="Chapman S.B."/>
            <person name="Gainer-Dewar J."/>
            <person name="Goldberg J."/>
            <person name="Griggs A."/>
            <person name="Gujja S."/>
            <person name="Hansen M."/>
            <person name="Howarth C."/>
            <person name="Imamovic A."/>
            <person name="Ireland A."/>
            <person name="Larimer J."/>
            <person name="McCowan C."/>
            <person name="Murphy C."/>
            <person name="Pearson M."/>
            <person name="Poon T.W."/>
            <person name="Priest M."/>
            <person name="Roberts A."/>
            <person name="Saif S."/>
            <person name="Shea T."/>
            <person name="Sisk P."/>
            <person name="Sykes S."/>
            <person name="Wortman J."/>
            <person name="Nusbaum C."/>
            <person name="Birren B."/>
        </authorList>
    </citation>
    <scope>NUCLEOTIDE SEQUENCE [LARGE SCALE GENOMIC DNA]</scope>
    <source>
        <strain evidence="8">1006PhL</strain>
    </source>
</reference>
<proteinExistence type="inferred from homology"/>
<dbReference type="Proteomes" id="UP000014254">
    <property type="component" value="Unassembled WGS sequence"/>
</dbReference>
<dbReference type="InterPro" id="IPR036396">
    <property type="entry name" value="Cyt_P450_sf"/>
</dbReference>
<evidence type="ECO:0000313" key="7">
    <source>
        <dbReference type="EMBL" id="EPB88302.1"/>
    </source>
</evidence>
<dbReference type="PRINTS" id="PR00463">
    <property type="entry name" value="EP450I"/>
</dbReference>
<evidence type="ECO:0000256" key="3">
    <source>
        <dbReference type="ARBA" id="ARBA00023004"/>
    </source>
</evidence>
<dbReference type="GO" id="GO:0005506">
    <property type="term" value="F:iron ion binding"/>
    <property type="evidence" value="ECO:0007669"/>
    <property type="project" value="InterPro"/>
</dbReference>